<dbReference type="Proteomes" id="UP001160499">
    <property type="component" value="Unassembled WGS sequence"/>
</dbReference>
<comment type="caution">
    <text evidence="1">The sequence shown here is derived from an EMBL/GenBank/DDBJ whole genome shotgun (WGS) entry which is preliminary data.</text>
</comment>
<dbReference type="RefSeq" id="WP_280880212.1">
    <property type="nucleotide sequence ID" value="NZ_JARXVH010000012.1"/>
</dbReference>
<gene>
    <name evidence="1" type="ORF">M2283_006736</name>
</gene>
<sequence length="247" mass="26888">MNALDEYSEAARRHGVPEELLGRALRLARPRIELRAMEDSDAPVGGQYGGHPELPPDVEWDGFPGFVASVDCAAVPVGELDIPLPKDGRLLFFANNSEPSHVPGPTKEGGVVYVPAGTVTTECVPSEENASYTCEAYPLRGRLDWFMPDSNNEVADQETVRLIHPYLRDHVDETLNGELTLGGYASVIHGDPAPWPAADDEALILLAHADYTFVDTPLSCAASWLIHPRDLAEGNFGNALFHVQAYM</sequence>
<reference evidence="1 2" key="1">
    <citation type="submission" date="2023-04" db="EMBL/GenBank/DDBJ databases">
        <title>Forest soil microbial communities from Buena Vista Peninsula, Colon Province, Panama.</title>
        <authorList>
            <person name="Bouskill N."/>
        </authorList>
    </citation>
    <scope>NUCLEOTIDE SEQUENCE [LARGE SCALE GENOMIC DNA]</scope>
    <source>
        <strain evidence="1 2">GGS1</strain>
    </source>
</reference>
<dbReference type="SUPFAM" id="SSF103032">
    <property type="entry name" value="Hypothetical protein YwqG"/>
    <property type="match status" value="1"/>
</dbReference>
<dbReference type="Gene3D" id="2.30.320.10">
    <property type="entry name" value="YwqG-like"/>
    <property type="match status" value="1"/>
</dbReference>
<keyword evidence="2" id="KW-1185">Reference proteome</keyword>
<organism evidence="1 2">
    <name type="scientific">Streptomyces pseudovenezuelae</name>
    <dbReference type="NCBI Taxonomy" id="67350"/>
    <lineage>
        <taxon>Bacteria</taxon>
        <taxon>Bacillati</taxon>
        <taxon>Actinomycetota</taxon>
        <taxon>Actinomycetes</taxon>
        <taxon>Kitasatosporales</taxon>
        <taxon>Streptomycetaceae</taxon>
        <taxon>Streptomyces</taxon>
        <taxon>Streptomyces aurantiacus group</taxon>
    </lineage>
</organism>
<evidence type="ECO:0000313" key="2">
    <source>
        <dbReference type="Proteomes" id="UP001160499"/>
    </source>
</evidence>
<name>A0ABT6LT40_9ACTN</name>
<accession>A0ABT6LT40</accession>
<dbReference type="InterPro" id="IPR035948">
    <property type="entry name" value="YwqG-like_sf"/>
</dbReference>
<protein>
    <recommendedName>
        <fullName evidence="3">DUF1963 domain-containing protein</fullName>
    </recommendedName>
</protein>
<evidence type="ECO:0008006" key="3">
    <source>
        <dbReference type="Google" id="ProtNLM"/>
    </source>
</evidence>
<proteinExistence type="predicted"/>
<evidence type="ECO:0000313" key="1">
    <source>
        <dbReference type="EMBL" id="MDH6219402.1"/>
    </source>
</evidence>
<dbReference type="EMBL" id="JARXVH010000012">
    <property type="protein sequence ID" value="MDH6219402.1"/>
    <property type="molecule type" value="Genomic_DNA"/>
</dbReference>
<dbReference type="Pfam" id="PF09234">
    <property type="entry name" value="DUF1963"/>
    <property type="match status" value="1"/>
</dbReference>
<dbReference type="InterPro" id="IPR015315">
    <property type="entry name" value="DUF1963"/>
</dbReference>